<organism evidence="3 4">
    <name type="scientific">Streptomyces roseolilacinus</name>
    <dbReference type="NCBI Taxonomy" id="66904"/>
    <lineage>
        <taxon>Bacteria</taxon>
        <taxon>Bacillati</taxon>
        <taxon>Actinomycetota</taxon>
        <taxon>Actinomycetes</taxon>
        <taxon>Kitasatosporales</taxon>
        <taxon>Streptomycetaceae</taxon>
        <taxon>Streptomyces</taxon>
    </lineage>
</organism>
<dbReference type="PANTHER" id="PTHR30204:SF93">
    <property type="entry name" value="HTH MERR-TYPE DOMAIN-CONTAINING PROTEIN"/>
    <property type="match status" value="1"/>
</dbReference>
<protein>
    <submittedName>
        <fullName evidence="3">MerR family transcriptional regulator</fullName>
    </submittedName>
</protein>
<dbReference type="PROSITE" id="PS50937">
    <property type="entry name" value="HTH_MERR_2"/>
    <property type="match status" value="1"/>
</dbReference>
<dbReference type="SUPFAM" id="SSF46955">
    <property type="entry name" value="Putative DNA-binding domain"/>
    <property type="match status" value="1"/>
</dbReference>
<dbReference type="SMART" id="SM00422">
    <property type="entry name" value="HTH_MERR"/>
    <property type="match status" value="1"/>
</dbReference>
<dbReference type="GO" id="GO:0003677">
    <property type="term" value="F:DNA binding"/>
    <property type="evidence" value="ECO:0007669"/>
    <property type="project" value="UniProtKB-KW"/>
</dbReference>
<dbReference type="CDD" id="cd00592">
    <property type="entry name" value="HTH_MerR-like"/>
    <property type="match status" value="1"/>
</dbReference>
<dbReference type="InterPro" id="IPR047057">
    <property type="entry name" value="MerR_fam"/>
</dbReference>
<reference evidence="3" key="2">
    <citation type="submission" date="2020-09" db="EMBL/GenBank/DDBJ databases">
        <authorList>
            <person name="Sun Q."/>
            <person name="Ohkuma M."/>
        </authorList>
    </citation>
    <scope>NUCLEOTIDE SEQUENCE</scope>
    <source>
        <strain evidence="3">JCM 4335</strain>
    </source>
</reference>
<dbReference type="AlphaFoldDB" id="A0A918B5E4"/>
<dbReference type="RefSeq" id="WP_189536771.1">
    <property type="nucleotide sequence ID" value="NZ_BMSV01000009.1"/>
</dbReference>
<dbReference type="PANTHER" id="PTHR30204">
    <property type="entry name" value="REDOX-CYCLING DRUG-SENSING TRANSCRIPTIONAL ACTIVATOR SOXR"/>
    <property type="match status" value="1"/>
</dbReference>
<proteinExistence type="predicted"/>
<dbReference type="InterPro" id="IPR000551">
    <property type="entry name" value="MerR-type_HTH_dom"/>
</dbReference>
<comment type="caution">
    <text evidence="3">The sequence shown here is derived from an EMBL/GenBank/DDBJ whole genome shotgun (WGS) entry which is preliminary data.</text>
</comment>
<dbReference type="Pfam" id="PF13411">
    <property type="entry name" value="MerR_1"/>
    <property type="match status" value="1"/>
</dbReference>
<gene>
    <name evidence="3" type="ORF">GCM10010249_44850</name>
</gene>
<reference evidence="3" key="1">
    <citation type="journal article" date="2014" name="Int. J. Syst. Evol. Microbiol.">
        <title>Complete genome sequence of Corynebacterium casei LMG S-19264T (=DSM 44701T), isolated from a smear-ripened cheese.</title>
        <authorList>
            <consortium name="US DOE Joint Genome Institute (JGI-PGF)"/>
            <person name="Walter F."/>
            <person name="Albersmeier A."/>
            <person name="Kalinowski J."/>
            <person name="Ruckert C."/>
        </authorList>
    </citation>
    <scope>NUCLEOTIDE SEQUENCE</scope>
    <source>
        <strain evidence="3">JCM 4335</strain>
    </source>
</reference>
<dbReference type="PRINTS" id="PR00040">
    <property type="entry name" value="HTHMERR"/>
</dbReference>
<dbReference type="InterPro" id="IPR009061">
    <property type="entry name" value="DNA-bd_dom_put_sf"/>
</dbReference>
<evidence type="ECO:0000256" key="1">
    <source>
        <dbReference type="ARBA" id="ARBA00023125"/>
    </source>
</evidence>
<dbReference type="Gene3D" id="1.10.1660.10">
    <property type="match status" value="1"/>
</dbReference>
<accession>A0A918B5E4</accession>
<evidence type="ECO:0000313" key="4">
    <source>
        <dbReference type="Proteomes" id="UP000654123"/>
    </source>
</evidence>
<dbReference type="GO" id="GO:0003700">
    <property type="term" value="F:DNA-binding transcription factor activity"/>
    <property type="evidence" value="ECO:0007669"/>
    <property type="project" value="InterPro"/>
</dbReference>
<name>A0A918B5E4_9ACTN</name>
<dbReference type="Proteomes" id="UP000654123">
    <property type="component" value="Unassembled WGS sequence"/>
</dbReference>
<keyword evidence="1" id="KW-0238">DNA-binding</keyword>
<evidence type="ECO:0000313" key="3">
    <source>
        <dbReference type="EMBL" id="GGQ21217.1"/>
    </source>
</evidence>
<dbReference type="EMBL" id="BMSV01000009">
    <property type="protein sequence ID" value="GGQ21217.1"/>
    <property type="molecule type" value="Genomic_DNA"/>
</dbReference>
<feature type="domain" description="HTH merR-type" evidence="2">
    <location>
        <begin position="7"/>
        <end position="76"/>
    </location>
</feature>
<sequence length="299" mass="33470">MNDEEPLLTIGQLADRTRLSVRSIRRWSDAGVITPARRSAGGYRLYGPDAVVRLGLVHSLRQLGLGMEEVRLVLHDETTVAEVAARHVAAVDAQMRVLRVNRAVLSAIAHRGSTTEETVLVNRLARLSVEERRTIIEDFMKEVSDGLRGADALEERLRRSPLELPDHPSAEQVEAWLELAELIQDPDHRARMRRMLELNAPGRPGSSIWFTRHVVQVVAEARERGVDPAGPQAAAVLSRLFHDADRAEVLAALRAGFTADAQRFRRLLSLVRGNRPRPVPEEDYLWLEQALEAELGPRT</sequence>
<keyword evidence="4" id="KW-1185">Reference proteome</keyword>
<evidence type="ECO:0000259" key="2">
    <source>
        <dbReference type="PROSITE" id="PS50937"/>
    </source>
</evidence>